<organism evidence="5 6">
    <name type="scientific">Alicyclobacillus ferrooxydans</name>
    <dbReference type="NCBI Taxonomy" id="471514"/>
    <lineage>
        <taxon>Bacteria</taxon>
        <taxon>Bacillati</taxon>
        <taxon>Bacillota</taxon>
        <taxon>Bacilli</taxon>
        <taxon>Bacillales</taxon>
        <taxon>Alicyclobacillaceae</taxon>
        <taxon>Alicyclobacillus</taxon>
    </lineage>
</organism>
<proteinExistence type="inferred from homology"/>
<dbReference type="EMBL" id="LJCO01000069">
    <property type="protein sequence ID" value="KPV42807.1"/>
    <property type="molecule type" value="Genomic_DNA"/>
</dbReference>
<dbReference type="RefSeq" id="WP_054970135.1">
    <property type="nucleotide sequence ID" value="NZ_LJCO01000069.1"/>
</dbReference>
<dbReference type="NCBIfam" id="TIGR00689">
    <property type="entry name" value="rpiB_lacA_lacB"/>
    <property type="match status" value="1"/>
</dbReference>
<dbReference type="STRING" id="471514.AN477_15850"/>
<dbReference type="Proteomes" id="UP000050482">
    <property type="component" value="Unassembled WGS sequence"/>
</dbReference>
<dbReference type="GO" id="GO:0005975">
    <property type="term" value="P:carbohydrate metabolic process"/>
    <property type="evidence" value="ECO:0007669"/>
    <property type="project" value="InterPro"/>
</dbReference>
<evidence type="ECO:0000256" key="2">
    <source>
        <dbReference type="ARBA" id="ARBA00023235"/>
    </source>
</evidence>
<dbReference type="InterPro" id="IPR051812">
    <property type="entry name" value="SPI_LacAB/RpiB"/>
</dbReference>
<dbReference type="PANTHER" id="PTHR43732:SF1">
    <property type="entry name" value="RIBOSE 5-PHOSPHATE ISOMERASE"/>
    <property type="match status" value="1"/>
</dbReference>
<dbReference type="Pfam" id="PF02502">
    <property type="entry name" value="LacAB_rpiB"/>
    <property type="match status" value="1"/>
</dbReference>
<dbReference type="OrthoDB" id="1778624at2"/>
<gene>
    <name evidence="5" type="ORF">AN477_15850</name>
</gene>
<dbReference type="SUPFAM" id="SSF89623">
    <property type="entry name" value="Ribose/Galactose isomerase RpiB/AlsB"/>
    <property type="match status" value="1"/>
</dbReference>
<dbReference type="PIRSF" id="PIRSF005384">
    <property type="entry name" value="RpiB_LacA_B"/>
    <property type="match status" value="1"/>
</dbReference>
<feature type="binding site" evidence="4">
    <location>
        <position position="136"/>
    </location>
    <ligand>
        <name>D-ribulose 5-phosphate</name>
        <dbReference type="ChEBI" id="CHEBI:58121"/>
    </ligand>
</feature>
<protein>
    <submittedName>
        <fullName evidence="5">Ribose 5-phosphate isomerase</fullName>
    </submittedName>
</protein>
<evidence type="ECO:0000256" key="1">
    <source>
        <dbReference type="ARBA" id="ARBA00008754"/>
    </source>
</evidence>
<dbReference type="PANTHER" id="PTHR43732">
    <property type="entry name" value="RIBOSE 5-PHOSPHATE ISOMERASE-RELATED"/>
    <property type="match status" value="1"/>
</dbReference>
<feature type="binding site" evidence="4">
    <location>
        <position position="99"/>
    </location>
    <ligand>
        <name>D-ribulose 5-phosphate</name>
        <dbReference type="ChEBI" id="CHEBI:58121"/>
    </ligand>
</feature>
<dbReference type="PATRIC" id="fig|471514.4.peg.4855"/>
<reference evidence="5 6" key="1">
    <citation type="submission" date="2015-09" db="EMBL/GenBank/DDBJ databases">
        <title>Draft genome sequence of Alicyclobacillus ferrooxydans DSM 22381.</title>
        <authorList>
            <person name="Hemp J."/>
        </authorList>
    </citation>
    <scope>NUCLEOTIDE SEQUENCE [LARGE SCALE GENOMIC DNA]</scope>
    <source>
        <strain evidence="5 6">TC-34</strain>
    </source>
</reference>
<evidence type="ECO:0000256" key="4">
    <source>
        <dbReference type="PIRSR" id="PIRSR005384-2"/>
    </source>
</evidence>
<comment type="caution">
    <text evidence="5">The sequence shown here is derived from an EMBL/GenBank/DDBJ whole genome shotgun (WGS) entry which is preliminary data.</text>
</comment>
<keyword evidence="2 5" id="KW-0413">Isomerase</keyword>
<dbReference type="InterPro" id="IPR036569">
    <property type="entry name" value="RpiB_LacA_LacB_sf"/>
</dbReference>
<feature type="active site" description="Proton donor" evidence="3">
    <location>
        <position position="98"/>
    </location>
</feature>
<dbReference type="GO" id="GO:0016861">
    <property type="term" value="F:intramolecular oxidoreductase activity, interconverting aldoses and ketoses"/>
    <property type="evidence" value="ECO:0007669"/>
    <property type="project" value="UniProtKB-ARBA"/>
</dbReference>
<feature type="binding site" evidence="4">
    <location>
        <begin position="8"/>
        <end position="9"/>
    </location>
    <ligand>
        <name>D-ribulose 5-phosphate</name>
        <dbReference type="ChEBI" id="CHEBI:58121"/>
    </ligand>
</feature>
<sequence>MKVAIASDHAGFRLKQELLGALKELNVDFDDLGTFDEQSVDYPDYGKKVAEGVAKGQYDRGVLVCGTGLGMAITANKVRGVRAITAHDVFSAKMSRLHNDANVLTMGERVVGPGLAAEVLTAWLATEFEGGRHQRRVDKMTALEEAWVN</sequence>
<dbReference type="InterPro" id="IPR003500">
    <property type="entry name" value="RpiB_LacA_LacB"/>
</dbReference>
<dbReference type="AlphaFoldDB" id="A0A0P9CIE9"/>
<comment type="similarity">
    <text evidence="1">Belongs to the LacAB/RpiB family.</text>
</comment>
<keyword evidence="6" id="KW-1185">Reference proteome</keyword>
<evidence type="ECO:0000313" key="6">
    <source>
        <dbReference type="Proteomes" id="UP000050482"/>
    </source>
</evidence>
<evidence type="ECO:0000256" key="3">
    <source>
        <dbReference type="PIRSR" id="PIRSR005384-1"/>
    </source>
</evidence>
<feature type="binding site" evidence="4">
    <location>
        <position position="132"/>
    </location>
    <ligand>
        <name>D-ribulose 5-phosphate</name>
        <dbReference type="ChEBI" id="CHEBI:58121"/>
    </ligand>
</feature>
<evidence type="ECO:0000313" key="5">
    <source>
        <dbReference type="EMBL" id="KPV42807.1"/>
    </source>
</evidence>
<feature type="active site" description="Proton acceptor" evidence="3">
    <location>
        <position position="65"/>
    </location>
</feature>
<accession>A0A0P9CIE9</accession>
<feature type="binding site" evidence="4">
    <location>
        <position position="109"/>
    </location>
    <ligand>
        <name>D-ribulose 5-phosphate</name>
        <dbReference type="ChEBI" id="CHEBI:58121"/>
    </ligand>
</feature>
<name>A0A0P9CIE9_9BACL</name>
<dbReference type="NCBIfam" id="TIGR01120">
    <property type="entry name" value="rpiB"/>
    <property type="match status" value="1"/>
</dbReference>
<dbReference type="InterPro" id="IPR004785">
    <property type="entry name" value="RpiB"/>
</dbReference>
<dbReference type="NCBIfam" id="NF004051">
    <property type="entry name" value="PRK05571.1"/>
    <property type="match status" value="1"/>
</dbReference>
<dbReference type="Gene3D" id="3.40.1400.10">
    <property type="entry name" value="Sugar-phosphate isomerase, RpiB/LacA/LacB"/>
    <property type="match status" value="1"/>
</dbReference>
<feature type="binding site" evidence="4">
    <location>
        <begin position="66"/>
        <end position="70"/>
    </location>
    <ligand>
        <name>D-ribulose 5-phosphate</name>
        <dbReference type="ChEBI" id="CHEBI:58121"/>
    </ligand>
</feature>